<dbReference type="PANTHER" id="PTHR12081:SF107">
    <property type="entry name" value="E2E3"/>
    <property type="match status" value="1"/>
</dbReference>
<evidence type="ECO:0000256" key="3">
    <source>
        <dbReference type="ARBA" id="ARBA00023125"/>
    </source>
</evidence>
<keyword evidence="4 5" id="KW-0804">Transcription</keyword>
<evidence type="ECO:0000256" key="5">
    <source>
        <dbReference type="RuleBase" id="RU003796"/>
    </source>
</evidence>
<evidence type="ECO:0000256" key="2">
    <source>
        <dbReference type="ARBA" id="ARBA00023015"/>
    </source>
</evidence>
<dbReference type="AlphaFoldDB" id="A0A443SH67"/>
<dbReference type="InterPro" id="IPR037241">
    <property type="entry name" value="E2F-DP_heterodim"/>
</dbReference>
<dbReference type="InterPro" id="IPR036388">
    <property type="entry name" value="WH-like_DNA-bd_sf"/>
</dbReference>
<feature type="compositionally biased region" description="Low complexity" evidence="7">
    <location>
        <begin position="220"/>
        <end position="234"/>
    </location>
</feature>
<evidence type="ECO:0000313" key="9">
    <source>
        <dbReference type="EMBL" id="RWS26849.1"/>
    </source>
</evidence>
<dbReference type="PANTHER" id="PTHR12081">
    <property type="entry name" value="TRANSCRIPTION FACTOR E2F"/>
    <property type="match status" value="1"/>
</dbReference>
<keyword evidence="6" id="KW-0175">Coiled coil</keyword>
<evidence type="ECO:0000256" key="4">
    <source>
        <dbReference type="ARBA" id="ARBA00023163"/>
    </source>
</evidence>
<dbReference type="GO" id="GO:0000978">
    <property type="term" value="F:RNA polymerase II cis-regulatory region sequence-specific DNA binding"/>
    <property type="evidence" value="ECO:0007669"/>
    <property type="project" value="InterPro"/>
</dbReference>
<evidence type="ECO:0000256" key="6">
    <source>
        <dbReference type="SAM" id="Coils"/>
    </source>
</evidence>
<keyword evidence="10" id="KW-1185">Reference proteome</keyword>
<dbReference type="FunFam" id="1.10.10.10:FF:000008">
    <property type="entry name" value="E2F transcription factor 1"/>
    <property type="match status" value="1"/>
</dbReference>
<gene>
    <name evidence="9" type="ORF">B4U80_08919</name>
</gene>
<dbReference type="SMART" id="SM01372">
    <property type="entry name" value="E2F_TDP"/>
    <property type="match status" value="1"/>
</dbReference>
<sequence>MYLQTRRSRRMDTPTSILSQIPNVLSSNSGGKSKHRYETSLGQLTKKFIGLLRKSPDGVINLNEASQVLEVQKRRIYDITNVLEGVGLLHKTSKNNIKWSGGSIDSSLAANGENVSKKSLEQENDRLEAKEKAIDDLIKCASLQLQTATENKANKAYTYVTYRDLRRIKEFAEQTVIAIKAPSDTKLEVPDPRESLQIWLKSEKGEIEVYLCPEDDTLQTASSGSTGCASSSVSDEGRGTSVSTDVESSSLQTDELKCMSLFISLRIDLLANSEDVDGDADVDEGSLKHAFISEDDDLGPMGSKSYLMQTEDQTSNYIRMMHNYNVNPLNEDIMPSSPLGSSSSMVDLPFLHLEPPLSDIYSFALEDNEGIAELFDH</sequence>
<dbReference type="Pfam" id="PF16421">
    <property type="entry name" value="E2F_CC-MB"/>
    <property type="match status" value="1"/>
</dbReference>
<dbReference type="GO" id="GO:0000981">
    <property type="term" value="F:DNA-binding transcription factor activity, RNA polymerase II-specific"/>
    <property type="evidence" value="ECO:0007669"/>
    <property type="project" value="TreeGrafter"/>
</dbReference>
<dbReference type="VEuPathDB" id="VectorBase:LDEU005194"/>
<accession>A0A443SH67</accession>
<comment type="subcellular location">
    <subcellularLocation>
        <location evidence="5">Nucleus</location>
    </subcellularLocation>
</comment>
<dbReference type="InterPro" id="IPR015633">
    <property type="entry name" value="E2F"/>
</dbReference>
<evidence type="ECO:0000313" key="10">
    <source>
        <dbReference type="Proteomes" id="UP000288716"/>
    </source>
</evidence>
<dbReference type="Proteomes" id="UP000288716">
    <property type="component" value="Unassembled WGS sequence"/>
</dbReference>
<proteinExistence type="inferred from homology"/>
<dbReference type="OrthoDB" id="1743261at2759"/>
<protein>
    <submittedName>
        <fullName evidence="9">Transcription factor E2F3-like protein</fullName>
    </submittedName>
</protein>
<keyword evidence="2 5" id="KW-0805">Transcription regulation</keyword>
<name>A0A443SH67_9ACAR</name>
<feature type="coiled-coil region" evidence="6">
    <location>
        <begin position="110"/>
        <end position="140"/>
    </location>
</feature>
<evidence type="ECO:0000256" key="7">
    <source>
        <dbReference type="SAM" id="MobiDB-lite"/>
    </source>
</evidence>
<dbReference type="Gene3D" id="1.10.10.10">
    <property type="entry name" value="Winged helix-like DNA-binding domain superfamily/Winged helix DNA-binding domain"/>
    <property type="match status" value="1"/>
</dbReference>
<dbReference type="CDD" id="cd14660">
    <property type="entry name" value="E2F_DD"/>
    <property type="match status" value="1"/>
</dbReference>
<keyword evidence="5" id="KW-0539">Nucleus</keyword>
<organism evidence="9 10">
    <name type="scientific">Leptotrombidium deliense</name>
    <dbReference type="NCBI Taxonomy" id="299467"/>
    <lineage>
        <taxon>Eukaryota</taxon>
        <taxon>Metazoa</taxon>
        <taxon>Ecdysozoa</taxon>
        <taxon>Arthropoda</taxon>
        <taxon>Chelicerata</taxon>
        <taxon>Arachnida</taxon>
        <taxon>Acari</taxon>
        <taxon>Acariformes</taxon>
        <taxon>Trombidiformes</taxon>
        <taxon>Prostigmata</taxon>
        <taxon>Anystina</taxon>
        <taxon>Parasitengona</taxon>
        <taxon>Trombiculoidea</taxon>
        <taxon>Trombiculidae</taxon>
        <taxon>Leptotrombidium</taxon>
    </lineage>
</organism>
<keyword evidence="3 5" id="KW-0238">DNA-binding</keyword>
<dbReference type="InterPro" id="IPR036390">
    <property type="entry name" value="WH_DNA-bd_sf"/>
</dbReference>
<dbReference type="Pfam" id="PF02319">
    <property type="entry name" value="WHD_E2F_TDP"/>
    <property type="match status" value="1"/>
</dbReference>
<dbReference type="STRING" id="299467.A0A443SH67"/>
<comment type="similarity">
    <text evidence="1 5">Belongs to the E2F/DP family.</text>
</comment>
<dbReference type="SUPFAM" id="SSF46785">
    <property type="entry name" value="Winged helix' DNA-binding domain"/>
    <property type="match status" value="1"/>
</dbReference>
<reference evidence="9 10" key="1">
    <citation type="journal article" date="2018" name="Gigascience">
        <title>Genomes of trombidid mites reveal novel predicted allergens and laterally-transferred genes associated with secondary metabolism.</title>
        <authorList>
            <person name="Dong X."/>
            <person name="Chaisiri K."/>
            <person name="Xia D."/>
            <person name="Armstrong S.D."/>
            <person name="Fang Y."/>
            <person name="Donnelly M.J."/>
            <person name="Kadowaki T."/>
            <person name="McGarry J.W."/>
            <person name="Darby A.C."/>
            <person name="Makepeace B.L."/>
        </authorList>
    </citation>
    <scope>NUCLEOTIDE SEQUENCE [LARGE SCALE GENOMIC DNA]</scope>
    <source>
        <strain evidence="9">UoL-UT</strain>
    </source>
</reference>
<dbReference type="InterPro" id="IPR032198">
    <property type="entry name" value="E2F_CC-MB"/>
</dbReference>
<dbReference type="Gene3D" id="6.10.250.540">
    <property type="match status" value="1"/>
</dbReference>
<dbReference type="SUPFAM" id="SSF144074">
    <property type="entry name" value="E2F-DP heterodimerization region"/>
    <property type="match status" value="1"/>
</dbReference>
<comment type="caution">
    <text evidence="9">The sequence shown here is derived from an EMBL/GenBank/DDBJ whole genome shotgun (WGS) entry which is preliminary data.</text>
</comment>
<dbReference type="GO" id="GO:0090575">
    <property type="term" value="C:RNA polymerase II transcription regulator complex"/>
    <property type="evidence" value="ECO:0007669"/>
    <property type="project" value="TreeGrafter"/>
</dbReference>
<evidence type="ECO:0000256" key="1">
    <source>
        <dbReference type="ARBA" id="ARBA00010940"/>
    </source>
</evidence>
<evidence type="ECO:0000259" key="8">
    <source>
        <dbReference type="SMART" id="SM01372"/>
    </source>
</evidence>
<dbReference type="EMBL" id="NCKV01002428">
    <property type="protein sequence ID" value="RWS26849.1"/>
    <property type="molecule type" value="Genomic_DNA"/>
</dbReference>
<feature type="region of interest" description="Disordered" evidence="7">
    <location>
        <begin position="220"/>
        <end position="246"/>
    </location>
</feature>
<dbReference type="InterPro" id="IPR003316">
    <property type="entry name" value="E2F_WHTH_DNA-bd_dom"/>
</dbReference>
<dbReference type="GO" id="GO:0046983">
    <property type="term" value="F:protein dimerization activity"/>
    <property type="evidence" value="ECO:0007669"/>
    <property type="project" value="InterPro"/>
</dbReference>
<feature type="domain" description="E2F/DP family winged-helix DNA-binding" evidence="8">
    <location>
        <begin position="36"/>
        <end position="101"/>
    </location>
</feature>